<reference evidence="1" key="1">
    <citation type="journal article" date="2015" name="Nature">
        <title>Complex archaea that bridge the gap between prokaryotes and eukaryotes.</title>
        <authorList>
            <person name="Spang A."/>
            <person name="Saw J.H."/>
            <person name="Jorgensen S.L."/>
            <person name="Zaremba-Niedzwiedzka K."/>
            <person name="Martijn J."/>
            <person name="Lind A.E."/>
            <person name="van Eijk R."/>
            <person name="Schleper C."/>
            <person name="Guy L."/>
            <person name="Ettema T.J."/>
        </authorList>
    </citation>
    <scope>NUCLEOTIDE SEQUENCE</scope>
</reference>
<gene>
    <name evidence="1" type="ORF">LCGC14_1540960</name>
</gene>
<name>A0A0F9LTT6_9ZZZZ</name>
<dbReference type="AlphaFoldDB" id="A0A0F9LTT6"/>
<feature type="non-terminal residue" evidence="1">
    <location>
        <position position="82"/>
    </location>
</feature>
<accession>A0A0F9LTT6</accession>
<proteinExistence type="predicted"/>
<organism evidence="1">
    <name type="scientific">marine sediment metagenome</name>
    <dbReference type="NCBI Taxonomy" id="412755"/>
    <lineage>
        <taxon>unclassified sequences</taxon>
        <taxon>metagenomes</taxon>
        <taxon>ecological metagenomes</taxon>
    </lineage>
</organism>
<evidence type="ECO:0000313" key="1">
    <source>
        <dbReference type="EMBL" id="KKM60522.1"/>
    </source>
</evidence>
<dbReference type="EMBL" id="LAZR01011663">
    <property type="protein sequence ID" value="KKM60522.1"/>
    <property type="molecule type" value="Genomic_DNA"/>
</dbReference>
<sequence length="82" mass="10037">MMINFLEETEQMDNLKNKPFNLTEEDIKWVKETFDEMTEDEKIRQETGETEADKWARIRQQEADQDKANIDYYNEERKKMVL</sequence>
<protein>
    <submittedName>
        <fullName evidence="1">Uncharacterized protein</fullName>
    </submittedName>
</protein>
<comment type="caution">
    <text evidence="1">The sequence shown here is derived from an EMBL/GenBank/DDBJ whole genome shotgun (WGS) entry which is preliminary data.</text>
</comment>